<gene>
    <name evidence="3" type="ORF">HGRIS_011646</name>
</gene>
<organism evidence="3 4">
    <name type="scientific">Hohenbuehelia grisea</name>
    <dbReference type="NCBI Taxonomy" id="104357"/>
    <lineage>
        <taxon>Eukaryota</taxon>
        <taxon>Fungi</taxon>
        <taxon>Dikarya</taxon>
        <taxon>Basidiomycota</taxon>
        <taxon>Agaricomycotina</taxon>
        <taxon>Agaricomycetes</taxon>
        <taxon>Agaricomycetidae</taxon>
        <taxon>Agaricales</taxon>
        <taxon>Pleurotineae</taxon>
        <taxon>Pleurotaceae</taxon>
        <taxon>Hohenbuehelia</taxon>
    </lineage>
</organism>
<dbReference type="SUPFAM" id="SSF53474">
    <property type="entry name" value="alpha/beta-Hydrolases"/>
    <property type="match status" value="1"/>
</dbReference>
<feature type="chain" id="PRO_5046853805" description="Carboxylesterase type B domain-containing protein" evidence="1">
    <location>
        <begin position="24"/>
        <end position="546"/>
    </location>
</feature>
<accession>A0ABR3JWT8</accession>
<proteinExistence type="predicted"/>
<evidence type="ECO:0000313" key="3">
    <source>
        <dbReference type="EMBL" id="KAL0959991.1"/>
    </source>
</evidence>
<evidence type="ECO:0000259" key="2">
    <source>
        <dbReference type="Pfam" id="PF00135"/>
    </source>
</evidence>
<protein>
    <recommendedName>
        <fullName evidence="2">Carboxylesterase type B domain-containing protein</fullName>
    </recommendedName>
</protein>
<dbReference type="EMBL" id="JASNQZ010000002">
    <property type="protein sequence ID" value="KAL0959991.1"/>
    <property type="molecule type" value="Genomic_DNA"/>
</dbReference>
<name>A0ABR3JWT8_9AGAR</name>
<dbReference type="Proteomes" id="UP001556367">
    <property type="component" value="Unassembled WGS sequence"/>
</dbReference>
<feature type="signal peptide" evidence="1">
    <location>
        <begin position="1"/>
        <end position="23"/>
    </location>
</feature>
<dbReference type="InterPro" id="IPR050309">
    <property type="entry name" value="Type-B_Carboxylest/Lipase"/>
</dbReference>
<feature type="domain" description="Carboxylesterase type B" evidence="2">
    <location>
        <begin position="43"/>
        <end position="538"/>
    </location>
</feature>
<reference evidence="4" key="1">
    <citation type="submission" date="2024-06" db="EMBL/GenBank/DDBJ databases">
        <title>Multi-omics analyses provide insights into the biosynthesis of the anticancer antibiotic pleurotin in Hohenbuehelia grisea.</title>
        <authorList>
            <person name="Weaver J.A."/>
            <person name="Alberti F."/>
        </authorList>
    </citation>
    <scope>NUCLEOTIDE SEQUENCE [LARGE SCALE GENOMIC DNA]</scope>
    <source>
        <strain evidence="4">T-177</strain>
    </source>
</reference>
<sequence length="546" mass="57671">MTLFSFKAQWVLTSLLLASSALAGPKVKLTSTIIFEGKTLSSGQQVFRGIPYAESPVGARRLNAPVAKTYTAGTHNAKNFGPYCIQPTATTNGGTMSEDCLTINVQRPAPAPFSSTTKIPVVVWIHSGAMTTGGSADPRYDATKFVQRGIDRGTRFIYVNFNYRLGPLGYPVGASAESAGILNLGLKDQILALQWVKDNIEFFGGDKDKITLAGDGAGGILVGNHLVNPSFGTLARAAILQSGVGTARRACGGSPCPRETAAWDAFVQAIPECASATDPIDCIRTTATTGSLTNAVSAVVAPPTGPAFSYVTVVETGVLPGNPLDLVDTGNFAHIPVIAGVTLDQGTTLSPSTLNSDTDFVNYIQALFPTATSTAITDTTTLYPDDPTVGSPYNTGTNTFGLSSQYKRIASLIGDVFYVAGNRRFKVSAAAASVPVYGYRFSDPQPQLPARLGVAQDSDFDYVYHKLPSSASTAAKGLSKKMADYWISFIVSLDPNDSHGEIRPTWPLYAGTTPNVLDLDSSSITSIADNYRSAQINFINAGNLPR</sequence>
<evidence type="ECO:0000256" key="1">
    <source>
        <dbReference type="SAM" id="SignalP"/>
    </source>
</evidence>
<dbReference type="PANTHER" id="PTHR11559">
    <property type="entry name" value="CARBOXYLESTERASE"/>
    <property type="match status" value="1"/>
</dbReference>
<keyword evidence="4" id="KW-1185">Reference proteome</keyword>
<evidence type="ECO:0000313" key="4">
    <source>
        <dbReference type="Proteomes" id="UP001556367"/>
    </source>
</evidence>
<dbReference type="InterPro" id="IPR002018">
    <property type="entry name" value="CarbesteraseB"/>
</dbReference>
<keyword evidence="1" id="KW-0732">Signal</keyword>
<comment type="caution">
    <text evidence="3">The sequence shown here is derived from an EMBL/GenBank/DDBJ whole genome shotgun (WGS) entry which is preliminary data.</text>
</comment>
<dbReference type="InterPro" id="IPR029058">
    <property type="entry name" value="AB_hydrolase_fold"/>
</dbReference>
<dbReference type="Gene3D" id="3.40.50.1820">
    <property type="entry name" value="alpha/beta hydrolase"/>
    <property type="match status" value="1"/>
</dbReference>
<dbReference type="Pfam" id="PF00135">
    <property type="entry name" value="COesterase"/>
    <property type="match status" value="1"/>
</dbReference>